<dbReference type="Proteomes" id="UP001055108">
    <property type="component" value="Unassembled WGS sequence"/>
</dbReference>
<accession>A0AA37HM04</accession>
<evidence type="ECO:0000313" key="1">
    <source>
        <dbReference type="EMBL" id="GJD78083.1"/>
    </source>
</evidence>
<sequence>MLWSASVRQRFPGDSVARSSLIVLALIALGPSAVAAADIRDRPVPAAGRFLATCEDLGRFCFAEGCGRDQIDAALACRTACPSSAVLTVQPAACPIPSSPVRVVLRRRG</sequence>
<reference evidence="1" key="2">
    <citation type="submission" date="2021-08" db="EMBL/GenBank/DDBJ databases">
        <authorList>
            <person name="Tani A."/>
            <person name="Ola A."/>
            <person name="Ogura Y."/>
            <person name="Katsura K."/>
            <person name="Hayashi T."/>
        </authorList>
    </citation>
    <scope>NUCLEOTIDE SEQUENCE</scope>
    <source>
        <strain evidence="1">NBRC 103626</strain>
    </source>
</reference>
<dbReference type="EMBL" id="BPQM01000027">
    <property type="protein sequence ID" value="GJD78083.1"/>
    <property type="molecule type" value="Genomic_DNA"/>
</dbReference>
<name>A0AA37HM04_9HYPH</name>
<reference evidence="1" key="1">
    <citation type="journal article" date="2016" name="Front. Microbiol.">
        <title>Genome Sequence of the Piezophilic, Mesophilic Sulfate-Reducing Bacterium Desulfovibrio indicus J2T.</title>
        <authorList>
            <person name="Cao J."/>
            <person name="Maignien L."/>
            <person name="Shao Z."/>
            <person name="Alain K."/>
            <person name="Jebbar M."/>
        </authorList>
    </citation>
    <scope>NUCLEOTIDE SEQUENCE</scope>
    <source>
        <strain evidence="1">NBRC 103626</strain>
    </source>
</reference>
<gene>
    <name evidence="1" type="ORF">NBEOAGPD_1295</name>
</gene>
<proteinExistence type="predicted"/>
<keyword evidence="2" id="KW-1185">Reference proteome</keyword>
<protein>
    <submittedName>
        <fullName evidence="1">Uncharacterized protein</fullName>
    </submittedName>
</protein>
<evidence type="ECO:0000313" key="2">
    <source>
        <dbReference type="Proteomes" id="UP001055108"/>
    </source>
</evidence>
<dbReference type="AlphaFoldDB" id="A0AA37HM04"/>
<comment type="caution">
    <text evidence="1">The sequence shown here is derived from an EMBL/GenBank/DDBJ whole genome shotgun (WGS) entry which is preliminary data.</text>
</comment>
<organism evidence="1 2">
    <name type="scientific">Methylobacterium gregans</name>
    <dbReference type="NCBI Taxonomy" id="374424"/>
    <lineage>
        <taxon>Bacteria</taxon>
        <taxon>Pseudomonadati</taxon>
        <taxon>Pseudomonadota</taxon>
        <taxon>Alphaproteobacteria</taxon>
        <taxon>Hyphomicrobiales</taxon>
        <taxon>Methylobacteriaceae</taxon>
        <taxon>Methylobacterium</taxon>
    </lineage>
</organism>